<sequence>MKRTASTTFPKGWKEDPPGEFERLMSMKWPKRMRDESDEEIEEADEDERPLKSTLSGHSMHGDGSLTEKEPLKGDISASSSQSKAPLIHATPSEDSFTSDKAPTGRFLSEWVRKNGSRVKPGIDSDEDQSSDDADSFHGSQSETSSSKVIVKKEATSNDDALSGQKNSRDLQPVLPKAGAQKHEADVNASDDEVLPHGGAREEPLRLLSKAKGKCPERRIRRCGYCQKPGHYATTCPVKGESQKASMSLSRSLRHSTASENFDEDEPESE</sequence>
<feature type="compositionally biased region" description="Polar residues" evidence="2">
    <location>
        <begin position="138"/>
        <end position="148"/>
    </location>
</feature>
<evidence type="ECO:0000313" key="4">
    <source>
        <dbReference type="Proteomes" id="UP001175227"/>
    </source>
</evidence>
<feature type="region of interest" description="Disordered" evidence="2">
    <location>
        <begin position="1"/>
        <end position="205"/>
    </location>
</feature>
<feature type="compositionally biased region" description="Acidic residues" evidence="2">
    <location>
        <begin position="124"/>
        <end position="134"/>
    </location>
</feature>
<dbReference type="SUPFAM" id="SSF57756">
    <property type="entry name" value="Retrovirus zinc finger-like domains"/>
    <property type="match status" value="1"/>
</dbReference>
<feature type="compositionally biased region" description="Acidic residues" evidence="2">
    <location>
        <begin position="36"/>
        <end position="48"/>
    </location>
</feature>
<dbReference type="GO" id="GO:0008270">
    <property type="term" value="F:zinc ion binding"/>
    <property type="evidence" value="ECO:0007669"/>
    <property type="project" value="InterPro"/>
</dbReference>
<name>A0AA39T6W3_9AGAR</name>
<gene>
    <name evidence="3" type="ORF">IW261DRAFT_1573553</name>
</gene>
<accession>A0AA39T6W3</accession>
<evidence type="ECO:0000256" key="2">
    <source>
        <dbReference type="SAM" id="MobiDB-lite"/>
    </source>
</evidence>
<feature type="compositionally biased region" description="Polar residues" evidence="2">
    <location>
        <begin position="243"/>
        <end position="260"/>
    </location>
</feature>
<dbReference type="Proteomes" id="UP001175227">
    <property type="component" value="Unassembled WGS sequence"/>
</dbReference>
<feature type="region of interest" description="Disordered" evidence="2">
    <location>
        <begin position="237"/>
        <end position="270"/>
    </location>
</feature>
<keyword evidence="4" id="KW-1185">Reference proteome</keyword>
<keyword evidence="1" id="KW-0507">mRNA processing</keyword>
<proteinExistence type="predicted"/>
<dbReference type="EMBL" id="JAUEPR010000068">
    <property type="protein sequence ID" value="KAK0468701.1"/>
    <property type="molecule type" value="Genomic_DNA"/>
</dbReference>
<comment type="caution">
    <text evidence="3">The sequence shown here is derived from an EMBL/GenBank/DDBJ whole genome shotgun (WGS) entry which is preliminary data.</text>
</comment>
<dbReference type="GO" id="GO:0006397">
    <property type="term" value="P:mRNA processing"/>
    <property type="evidence" value="ECO:0007669"/>
    <property type="project" value="UniProtKB-KW"/>
</dbReference>
<feature type="compositionally biased region" description="Acidic residues" evidence="2">
    <location>
        <begin position="261"/>
        <end position="270"/>
    </location>
</feature>
<evidence type="ECO:0000313" key="3">
    <source>
        <dbReference type="EMBL" id="KAK0468701.1"/>
    </source>
</evidence>
<reference evidence="3" key="1">
    <citation type="submission" date="2023-06" db="EMBL/GenBank/DDBJ databases">
        <authorList>
            <consortium name="Lawrence Berkeley National Laboratory"/>
            <person name="Ahrendt S."/>
            <person name="Sahu N."/>
            <person name="Indic B."/>
            <person name="Wong-Bajracharya J."/>
            <person name="Merenyi Z."/>
            <person name="Ke H.-M."/>
            <person name="Monk M."/>
            <person name="Kocsube S."/>
            <person name="Drula E."/>
            <person name="Lipzen A."/>
            <person name="Balint B."/>
            <person name="Henrissat B."/>
            <person name="Andreopoulos B."/>
            <person name="Martin F.M."/>
            <person name="Harder C.B."/>
            <person name="Rigling D."/>
            <person name="Ford K.L."/>
            <person name="Foster G.D."/>
            <person name="Pangilinan J."/>
            <person name="Papanicolaou A."/>
            <person name="Barry K."/>
            <person name="LaButti K."/>
            <person name="Viragh M."/>
            <person name="Koriabine M."/>
            <person name="Yan M."/>
            <person name="Riley R."/>
            <person name="Champramary S."/>
            <person name="Plett K.L."/>
            <person name="Tsai I.J."/>
            <person name="Slot J."/>
            <person name="Sipos G."/>
            <person name="Plett J."/>
            <person name="Nagy L.G."/>
            <person name="Grigoriev I.V."/>
        </authorList>
    </citation>
    <scope>NUCLEOTIDE SEQUENCE</scope>
    <source>
        <strain evidence="3">ICMP 16352</strain>
    </source>
</reference>
<evidence type="ECO:0000256" key="1">
    <source>
        <dbReference type="ARBA" id="ARBA00022664"/>
    </source>
</evidence>
<protein>
    <recommendedName>
        <fullName evidence="5">CCHC-type domain-containing protein</fullName>
    </recommendedName>
</protein>
<dbReference type="InterPro" id="IPR036875">
    <property type="entry name" value="Znf_CCHC_sf"/>
</dbReference>
<organism evidence="3 4">
    <name type="scientific">Armillaria novae-zelandiae</name>
    <dbReference type="NCBI Taxonomy" id="153914"/>
    <lineage>
        <taxon>Eukaryota</taxon>
        <taxon>Fungi</taxon>
        <taxon>Dikarya</taxon>
        <taxon>Basidiomycota</taxon>
        <taxon>Agaricomycotina</taxon>
        <taxon>Agaricomycetes</taxon>
        <taxon>Agaricomycetidae</taxon>
        <taxon>Agaricales</taxon>
        <taxon>Marasmiineae</taxon>
        <taxon>Physalacriaceae</taxon>
        <taxon>Armillaria</taxon>
    </lineage>
</organism>
<dbReference type="GO" id="GO:0003676">
    <property type="term" value="F:nucleic acid binding"/>
    <property type="evidence" value="ECO:0007669"/>
    <property type="project" value="InterPro"/>
</dbReference>
<feature type="compositionally biased region" description="Basic and acidic residues" evidence="2">
    <location>
        <begin position="12"/>
        <end position="25"/>
    </location>
</feature>
<evidence type="ECO:0008006" key="5">
    <source>
        <dbReference type="Google" id="ProtNLM"/>
    </source>
</evidence>
<dbReference type="AlphaFoldDB" id="A0AA39T6W3"/>